<dbReference type="RefSeq" id="WP_146985158.1">
    <property type="nucleotide sequence ID" value="NZ_VITY01000002.1"/>
</dbReference>
<dbReference type="InterPro" id="IPR001296">
    <property type="entry name" value="Glyco_trans_1"/>
</dbReference>
<evidence type="ECO:0000256" key="5">
    <source>
        <dbReference type="ARBA" id="ARBA00022676"/>
    </source>
</evidence>
<dbReference type="STRING" id="1755647.AS156_25010"/>
<evidence type="ECO:0000259" key="10">
    <source>
        <dbReference type="Pfam" id="PF08323"/>
    </source>
</evidence>
<dbReference type="NCBIfam" id="TIGR02095">
    <property type="entry name" value="glgA"/>
    <property type="match status" value="1"/>
</dbReference>
<comment type="similarity">
    <text evidence="4 8">Belongs to the glycosyltransferase 1 family. Bacterial/plant glycogen synthase subfamily.</text>
</comment>
<dbReference type="PANTHER" id="PTHR45825">
    <property type="entry name" value="GRANULE-BOUND STARCH SYNTHASE 1, CHLOROPLASTIC/AMYLOPLASTIC"/>
    <property type="match status" value="1"/>
</dbReference>
<evidence type="ECO:0000256" key="8">
    <source>
        <dbReference type="HAMAP-Rule" id="MF_00484"/>
    </source>
</evidence>
<evidence type="ECO:0000256" key="7">
    <source>
        <dbReference type="ARBA" id="ARBA00023056"/>
    </source>
</evidence>
<dbReference type="GO" id="GO:0004373">
    <property type="term" value="F:alpha-1,4-glucan glucosyltransferase (UDP-glucose donor) activity"/>
    <property type="evidence" value="ECO:0007669"/>
    <property type="project" value="InterPro"/>
</dbReference>
<protein>
    <recommendedName>
        <fullName evidence="8">Glycogen synthase</fullName>
        <ecNumber evidence="8">2.4.1.21</ecNumber>
    </recommendedName>
    <alternativeName>
        <fullName evidence="8">Starch [bacterial glycogen] synthase</fullName>
    </alternativeName>
</protein>
<dbReference type="NCBIfam" id="NF001899">
    <property type="entry name" value="PRK00654.1-2"/>
    <property type="match status" value="1"/>
</dbReference>
<evidence type="ECO:0000313" key="11">
    <source>
        <dbReference type="EMBL" id="TWC06183.1"/>
    </source>
</evidence>
<dbReference type="GO" id="GO:0005978">
    <property type="term" value="P:glycogen biosynthetic process"/>
    <property type="evidence" value="ECO:0007669"/>
    <property type="project" value="UniProtKB-UniRule"/>
</dbReference>
<dbReference type="GO" id="GO:0009011">
    <property type="term" value="F:alpha-1,4-glucan glucosyltransferase (ADP-glucose donor) activity"/>
    <property type="evidence" value="ECO:0007669"/>
    <property type="project" value="UniProtKB-UniRule"/>
</dbReference>
<feature type="binding site" evidence="8">
    <location>
        <position position="15"/>
    </location>
    <ligand>
        <name>ADP-alpha-D-glucose</name>
        <dbReference type="ChEBI" id="CHEBI:57498"/>
    </ligand>
</feature>
<comment type="catalytic activity">
    <reaction evidence="1 8">
        <text>[(1-&gt;4)-alpha-D-glucosyl](n) + ADP-alpha-D-glucose = [(1-&gt;4)-alpha-D-glucosyl](n+1) + ADP + H(+)</text>
        <dbReference type="Rhea" id="RHEA:18189"/>
        <dbReference type="Rhea" id="RHEA-COMP:9584"/>
        <dbReference type="Rhea" id="RHEA-COMP:9587"/>
        <dbReference type="ChEBI" id="CHEBI:15378"/>
        <dbReference type="ChEBI" id="CHEBI:15444"/>
        <dbReference type="ChEBI" id="CHEBI:57498"/>
        <dbReference type="ChEBI" id="CHEBI:456216"/>
        <dbReference type="EC" id="2.4.1.21"/>
    </reaction>
</comment>
<dbReference type="UniPathway" id="UPA00164"/>
<feature type="domain" description="Glycosyl transferase family 1" evidence="9">
    <location>
        <begin position="291"/>
        <end position="434"/>
    </location>
</feature>
<name>A0A560MFP6_9BRAD</name>
<evidence type="ECO:0000256" key="6">
    <source>
        <dbReference type="ARBA" id="ARBA00022679"/>
    </source>
</evidence>
<evidence type="ECO:0000313" key="12">
    <source>
        <dbReference type="Proteomes" id="UP000321304"/>
    </source>
</evidence>
<dbReference type="AlphaFoldDB" id="A0A560MFP6"/>
<dbReference type="OrthoDB" id="9808590at2"/>
<dbReference type="Proteomes" id="UP000321304">
    <property type="component" value="Unassembled WGS sequence"/>
</dbReference>
<dbReference type="CDD" id="cd03791">
    <property type="entry name" value="GT5_Glycogen_synthase_DULL1-like"/>
    <property type="match status" value="1"/>
</dbReference>
<evidence type="ECO:0000259" key="9">
    <source>
        <dbReference type="Pfam" id="PF00534"/>
    </source>
</evidence>
<dbReference type="EMBL" id="VITY01000002">
    <property type="protein sequence ID" value="TWC06183.1"/>
    <property type="molecule type" value="Genomic_DNA"/>
</dbReference>
<dbReference type="EC" id="2.4.1.21" evidence="8"/>
<keyword evidence="7 8" id="KW-0320">Glycogen biosynthesis</keyword>
<sequence>MKVLFVTTEMDDFVRVGGLGAVSAALPRALRPWSDVRIMLPGYRDVVEQFTHVEIVGQCASLAEMPACTLGRASTRDGLPVYVLLCPELYDRPGNPYGDESGRDWADNDIRFGRFASAAAELAAGTLDKNWAADLVHANDWQAALTPAYLAWRQLRIPSILTIHNLAYQGLFPRDSLRRIGAPESSFHIDGLEFYDKLSFLKGGLVYASHLTTVSATYAKEITTAELGCGLEGLLRVRSDADQLTGILNGIDESWDPRHCAQLAQPFGTGDWKGKQANADYVRRQFGLAVSRGPIFGLVARLVHQKGVDLVLSAADEIIRDGGQIVVTGSGEPAIEDALVAAHRRRPDAIGVIIGFNDAQARRIFAGSDFTLMPSRFEPCGLSQMYAQRFGSLPIGHQTGGLAETIADGETGFLFPQPSAESFLGGVRRAFDAYRAKDRLNAMRASAMAKSYSWDLSAACYSALYKRLVMPRAAA</sequence>
<organism evidence="11 12">
    <name type="scientific">Bradyrhizobium macuxiense</name>
    <dbReference type="NCBI Taxonomy" id="1755647"/>
    <lineage>
        <taxon>Bacteria</taxon>
        <taxon>Pseudomonadati</taxon>
        <taxon>Pseudomonadota</taxon>
        <taxon>Alphaproteobacteria</taxon>
        <taxon>Hyphomicrobiales</taxon>
        <taxon>Nitrobacteraceae</taxon>
        <taxon>Bradyrhizobium</taxon>
    </lineage>
</organism>
<comment type="caution">
    <text evidence="11">The sequence shown here is derived from an EMBL/GenBank/DDBJ whole genome shotgun (WGS) entry which is preliminary data.</text>
</comment>
<dbReference type="InterPro" id="IPR013534">
    <property type="entry name" value="Starch_synth_cat_dom"/>
</dbReference>
<comment type="pathway">
    <text evidence="3 8">Glycan biosynthesis; glycogen biosynthesis.</text>
</comment>
<keyword evidence="5 8" id="KW-0328">Glycosyltransferase</keyword>
<evidence type="ECO:0000256" key="4">
    <source>
        <dbReference type="ARBA" id="ARBA00010281"/>
    </source>
</evidence>
<evidence type="ECO:0000256" key="1">
    <source>
        <dbReference type="ARBA" id="ARBA00001478"/>
    </source>
</evidence>
<proteinExistence type="inferred from homology"/>
<comment type="function">
    <text evidence="2 8">Synthesizes alpha-1,4-glucan chains using ADP-glucose.</text>
</comment>
<dbReference type="HAMAP" id="MF_00484">
    <property type="entry name" value="Glycogen_synth"/>
    <property type="match status" value="1"/>
</dbReference>
<evidence type="ECO:0000256" key="3">
    <source>
        <dbReference type="ARBA" id="ARBA00004964"/>
    </source>
</evidence>
<evidence type="ECO:0000256" key="2">
    <source>
        <dbReference type="ARBA" id="ARBA00002764"/>
    </source>
</evidence>
<dbReference type="InterPro" id="IPR011835">
    <property type="entry name" value="GS/SS"/>
</dbReference>
<dbReference type="NCBIfam" id="NF001901">
    <property type="entry name" value="PRK00654.1-5"/>
    <property type="match status" value="1"/>
</dbReference>
<dbReference type="Pfam" id="PF08323">
    <property type="entry name" value="Glyco_transf_5"/>
    <property type="match status" value="1"/>
</dbReference>
<accession>A0A560MFP6</accession>
<keyword evidence="6 8" id="KW-0808">Transferase</keyword>
<reference evidence="11 12" key="1">
    <citation type="submission" date="2019-06" db="EMBL/GenBank/DDBJ databases">
        <title>Genomic Encyclopedia of Type Strains, Phase IV (KMG-V): Genome sequencing to study the core and pangenomes of soil and plant-associated prokaryotes.</title>
        <authorList>
            <person name="Whitman W."/>
        </authorList>
    </citation>
    <scope>NUCLEOTIDE SEQUENCE [LARGE SCALE GENOMIC DNA]</scope>
    <source>
        <strain evidence="11 12">BR 10355</strain>
    </source>
</reference>
<dbReference type="PANTHER" id="PTHR45825:SF8">
    <property type="entry name" value="GLYCOGEN SYNTHASE"/>
    <property type="match status" value="1"/>
</dbReference>
<dbReference type="SUPFAM" id="SSF53756">
    <property type="entry name" value="UDP-Glycosyltransferase/glycogen phosphorylase"/>
    <property type="match status" value="1"/>
</dbReference>
<feature type="domain" description="Starch synthase catalytic" evidence="10">
    <location>
        <begin position="2"/>
        <end position="236"/>
    </location>
</feature>
<dbReference type="Pfam" id="PF00534">
    <property type="entry name" value="Glycos_transf_1"/>
    <property type="match status" value="1"/>
</dbReference>
<keyword evidence="12" id="KW-1185">Reference proteome</keyword>
<dbReference type="Gene3D" id="3.40.50.2000">
    <property type="entry name" value="Glycogen Phosphorylase B"/>
    <property type="match status" value="2"/>
</dbReference>
<gene>
    <name evidence="8" type="primary">glgA</name>
    <name evidence="11" type="ORF">FBZ93_102497</name>
</gene>